<dbReference type="STRING" id="471853.Bcav_2688"/>
<name>C5BXQ0_BEUC1</name>
<feature type="domain" description="FAD-binding PCMH-type" evidence="6">
    <location>
        <begin position="38"/>
        <end position="206"/>
    </location>
</feature>
<reference evidence="7 8" key="1">
    <citation type="journal article" date="2009" name="Stand. Genomic Sci.">
        <title>Complete genome sequence of Beutenbergia cavernae type strain (HKI 0122).</title>
        <authorList>
            <person name="Land M."/>
            <person name="Pukall R."/>
            <person name="Abt B."/>
            <person name="Goker M."/>
            <person name="Rohde M."/>
            <person name="Glavina Del Rio T."/>
            <person name="Tice H."/>
            <person name="Copeland A."/>
            <person name="Cheng J.F."/>
            <person name="Lucas S."/>
            <person name="Chen F."/>
            <person name="Nolan M."/>
            <person name="Bruce D."/>
            <person name="Goodwin L."/>
            <person name="Pitluck S."/>
            <person name="Ivanova N."/>
            <person name="Mavromatis K."/>
            <person name="Ovchinnikova G."/>
            <person name="Pati A."/>
            <person name="Chen A."/>
            <person name="Palaniappan K."/>
            <person name="Hauser L."/>
            <person name="Chang Y.J."/>
            <person name="Jefferies C.C."/>
            <person name="Saunders E."/>
            <person name="Brettin T."/>
            <person name="Detter J.C."/>
            <person name="Han C."/>
            <person name="Chain P."/>
            <person name="Bristow J."/>
            <person name="Eisen J.A."/>
            <person name="Markowitz V."/>
            <person name="Hugenholtz P."/>
            <person name="Kyrpides N.C."/>
            <person name="Klenk H.P."/>
            <person name="Lapidus A."/>
        </authorList>
    </citation>
    <scope>NUCLEOTIDE SEQUENCE [LARGE SCALE GENOMIC DNA]</scope>
    <source>
        <strain evidence="8">ATCC BAA-8 / DSM 12333 / NBRC 16432</strain>
    </source>
</reference>
<dbReference type="KEGG" id="bcv:Bcav_2688"/>
<evidence type="ECO:0000256" key="1">
    <source>
        <dbReference type="ARBA" id="ARBA00001974"/>
    </source>
</evidence>
<dbReference type="Gene3D" id="3.30.465.10">
    <property type="match status" value="1"/>
</dbReference>
<dbReference type="PANTHER" id="PTHR42973">
    <property type="entry name" value="BINDING OXIDOREDUCTASE, PUTATIVE (AFU_ORTHOLOGUE AFUA_1G17690)-RELATED"/>
    <property type="match status" value="1"/>
</dbReference>
<dbReference type="Gene3D" id="3.30.43.10">
    <property type="entry name" value="Uridine Diphospho-n-acetylenolpyruvylglucosamine Reductase, domain 2"/>
    <property type="match status" value="1"/>
</dbReference>
<dbReference type="HOGENOM" id="CLU_018354_10_0_11"/>
<comment type="similarity">
    <text evidence="2">Belongs to the oxygen-dependent FAD-linked oxidoreductase family.</text>
</comment>
<dbReference type="EMBL" id="CP001618">
    <property type="protein sequence ID" value="ACQ80933.1"/>
    <property type="molecule type" value="Genomic_DNA"/>
</dbReference>
<dbReference type="GO" id="GO:0071949">
    <property type="term" value="F:FAD binding"/>
    <property type="evidence" value="ECO:0007669"/>
    <property type="project" value="InterPro"/>
</dbReference>
<sequence length="452" mass="46123">MRMTSQGVQELTDRTIGAVHERGDAGLAGSFPIQNTLFSVDPDVVVEPAAEGDVVAAVRFAAAQDLPIRVVATGHGIHADLTGGLLVSTGGLGGVSVDPATRIARVGAGTRWADVIAAGAPHGLLPIAGASGHVGTVGLVAGGGLGPLSASHGAASDYARAFRVVLADGSVVDVDASTHPDLFWALRGGKGPFGVVVSMDVELVPLARLYGGVLFFDAPHIEAALTAWVDWLEHKPADMSTSVANMALPPLPFVPEPLRGRTVLAVRVGYPGSEEDGAAALAPLRAAAPLHLDLVGEMPASAVGSIHNDPEDPGPAWIRGGGLTAFGQDAASRLLELVGPGTDTPFVVTEIRAFGAAWAGDVAGGSAVGGRSAPFSVAHIGPDPTRHDAMAERADAVAASLAGWRAPETNINFVSGAFTAEKAALAWAPEVRERLAGVRREHDPDARFGFPL</sequence>
<evidence type="ECO:0000259" key="6">
    <source>
        <dbReference type="PROSITE" id="PS51387"/>
    </source>
</evidence>
<keyword evidence="3" id="KW-0285">Flavoprotein</keyword>
<organism evidence="7 8">
    <name type="scientific">Beutenbergia cavernae (strain ATCC BAA-8 / DSM 12333 / CCUG 43141 / JCM 11478 / NBRC 16432 / NCIMB 13614 / HKI 0122)</name>
    <dbReference type="NCBI Taxonomy" id="471853"/>
    <lineage>
        <taxon>Bacteria</taxon>
        <taxon>Bacillati</taxon>
        <taxon>Actinomycetota</taxon>
        <taxon>Actinomycetes</taxon>
        <taxon>Micrococcales</taxon>
        <taxon>Beutenbergiaceae</taxon>
        <taxon>Beutenbergia</taxon>
    </lineage>
</organism>
<dbReference type="InterPro" id="IPR016167">
    <property type="entry name" value="FAD-bd_PCMH_sub1"/>
</dbReference>
<dbReference type="InterPro" id="IPR036318">
    <property type="entry name" value="FAD-bd_PCMH-like_sf"/>
</dbReference>
<dbReference type="GO" id="GO:0016491">
    <property type="term" value="F:oxidoreductase activity"/>
    <property type="evidence" value="ECO:0007669"/>
    <property type="project" value="UniProtKB-KW"/>
</dbReference>
<comment type="cofactor">
    <cofactor evidence="1">
        <name>FAD</name>
        <dbReference type="ChEBI" id="CHEBI:57692"/>
    </cofactor>
</comment>
<dbReference type="eggNOG" id="COG0277">
    <property type="taxonomic scope" value="Bacteria"/>
</dbReference>
<evidence type="ECO:0000313" key="8">
    <source>
        <dbReference type="Proteomes" id="UP000007962"/>
    </source>
</evidence>
<dbReference type="Gene3D" id="3.40.462.20">
    <property type="match status" value="1"/>
</dbReference>
<dbReference type="Proteomes" id="UP000007962">
    <property type="component" value="Chromosome"/>
</dbReference>
<dbReference type="InterPro" id="IPR016166">
    <property type="entry name" value="FAD-bd_PCMH"/>
</dbReference>
<evidence type="ECO:0000313" key="7">
    <source>
        <dbReference type="EMBL" id="ACQ80933.1"/>
    </source>
</evidence>
<accession>C5BXQ0</accession>
<keyword evidence="5" id="KW-0560">Oxidoreductase</keyword>
<dbReference type="InterPro" id="IPR006093">
    <property type="entry name" value="Oxy_OxRdtase_FAD_BS"/>
</dbReference>
<evidence type="ECO:0000256" key="5">
    <source>
        <dbReference type="ARBA" id="ARBA00023002"/>
    </source>
</evidence>
<evidence type="ECO:0000256" key="3">
    <source>
        <dbReference type="ARBA" id="ARBA00022630"/>
    </source>
</evidence>
<keyword evidence="4" id="KW-0274">FAD</keyword>
<dbReference type="PROSITE" id="PS00862">
    <property type="entry name" value="OX2_COVAL_FAD"/>
    <property type="match status" value="1"/>
</dbReference>
<dbReference type="PROSITE" id="PS51387">
    <property type="entry name" value="FAD_PCMH"/>
    <property type="match status" value="1"/>
</dbReference>
<protein>
    <submittedName>
        <fullName evidence="7">FAD linked oxidase domain protein</fullName>
    </submittedName>
</protein>
<evidence type="ECO:0000256" key="2">
    <source>
        <dbReference type="ARBA" id="ARBA00005466"/>
    </source>
</evidence>
<keyword evidence="8" id="KW-1185">Reference proteome</keyword>
<gene>
    <name evidence="7" type="ordered locus">Bcav_2688</name>
</gene>
<dbReference type="InterPro" id="IPR050416">
    <property type="entry name" value="FAD-linked_Oxidoreductase"/>
</dbReference>
<dbReference type="AlphaFoldDB" id="C5BXQ0"/>
<dbReference type="Pfam" id="PF01565">
    <property type="entry name" value="FAD_binding_4"/>
    <property type="match status" value="1"/>
</dbReference>
<proteinExistence type="inferred from homology"/>
<dbReference type="InterPro" id="IPR006094">
    <property type="entry name" value="Oxid_FAD_bind_N"/>
</dbReference>
<dbReference type="SUPFAM" id="SSF56176">
    <property type="entry name" value="FAD-binding/transporter-associated domain-like"/>
    <property type="match status" value="1"/>
</dbReference>
<dbReference type="InterPro" id="IPR016169">
    <property type="entry name" value="FAD-bd_PCMH_sub2"/>
</dbReference>
<dbReference type="PANTHER" id="PTHR42973:SF39">
    <property type="entry name" value="FAD-BINDING PCMH-TYPE DOMAIN-CONTAINING PROTEIN"/>
    <property type="match status" value="1"/>
</dbReference>
<evidence type="ECO:0000256" key="4">
    <source>
        <dbReference type="ARBA" id="ARBA00022827"/>
    </source>
</evidence>